<gene>
    <name evidence="1" type="ORF">DERP_011252</name>
</gene>
<proteinExistence type="predicted"/>
<dbReference type="Proteomes" id="UP000887458">
    <property type="component" value="Unassembled WGS sequence"/>
</dbReference>
<evidence type="ECO:0000313" key="1">
    <source>
        <dbReference type="EMBL" id="KAH9420335.1"/>
    </source>
</evidence>
<sequence>MKYLFSAVSAAFKKGFKKGKFGKMGAAGFNKKFGAVKTFGMAQGFKFGKMGGAFAAGGAAGAAGKKGGKFAAGGAAGFKKGGKAAKKEKCTDIMEISVHNNV</sequence>
<organism evidence="1 2">
    <name type="scientific">Dermatophagoides pteronyssinus</name>
    <name type="common">European house dust mite</name>
    <dbReference type="NCBI Taxonomy" id="6956"/>
    <lineage>
        <taxon>Eukaryota</taxon>
        <taxon>Metazoa</taxon>
        <taxon>Ecdysozoa</taxon>
        <taxon>Arthropoda</taxon>
        <taxon>Chelicerata</taxon>
        <taxon>Arachnida</taxon>
        <taxon>Acari</taxon>
        <taxon>Acariformes</taxon>
        <taxon>Sarcoptiformes</taxon>
        <taxon>Astigmata</taxon>
        <taxon>Psoroptidia</taxon>
        <taxon>Analgoidea</taxon>
        <taxon>Pyroglyphidae</taxon>
        <taxon>Dermatophagoidinae</taxon>
        <taxon>Dermatophagoides</taxon>
    </lineage>
</organism>
<name>A0ABQ8JCK7_DERPT</name>
<evidence type="ECO:0000313" key="2">
    <source>
        <dbReference type="Proteomes" id="UP000887458"/>
    </source>
</evidence>
<reference evidence="1 2" key="2">
    <citation type="journal article" date="2022" name="Mol. Biol. Evol.">
        <title>Comparative Genomics Reveals Insights into the Divergent Evolution of Astigmatic Mites and Household Pest Adaptations.</title>
        <authorList>
            <person name="Xiong Q."/>
            <person name="Wan A.T."/>
            <person name="Liu X."/>
            <person name="Fung C.S."/>
            <person name="Xiao X."/>
            <person name="Malainual N."/>
            <person name="Hou J."/>
            <person name="Wang L."/>
            <person name="Wang M."/>
            <person name="Yang K.Y."/>
            <person name="Cui Y."/>
            <person name="Leung E.L."/>
            <person name="Nong W."/>
            <person name="Shin S.K."/>
            <person name="Au S.W."/>
            <person name="Jeong K.Y."/>
            <person name="Chew F.T."/>
            <person name="Hui J.H."/>
            <person name="Leung T.F."/>
            <person name="Tungtrongchitr A."/>
            <person name="Zhong N."/>
            <person name="Liu Z."/>
            <person name="Tsui S.K."/>
        </authorList>
    </citation>
    <scope>NUCLEOTIDE SEQUENCE [LARGE SCALE GENOMIC DNA]</scope>
    <source>
        <strain evidence="1">Derp</strain>
    </source>
</reference>
<comment type="caution">
    <text evidence="1">The sequence shown here is derived from an EMBL/GenBank/DDBJ whole genome shotgun (WGS) entry which is preliminary data.</text>
</comment>
<reference evidence="1 2" key="1">
    <citation type="journal article" date="2018" name="J. Allergy Clin. Immunol.">
        <title>High-quality assembly of Dermatophagoides pteronyssinus genome and transcriptome reveals a wide range of novel allergens.</title>
        <authorList>
            <person name="Liu X.Y."/>
            <person name="Yang K.Y."/>
            <person name="Wang M.Q."/>
            <person name="Kwok J.S."/>
            <person name="Zeng X."/>
            <person name="Yang Z."/>
            <person name="Xiao X.J."/>
            <person name="Lau C.P."/>
            <person name="Li Y."/>
            <person name="Huang Z.M."/>
            <person name="Ba J.G."/>
            <person name="Yim A.K."/>
            <person name="Ouyang C.Y."/>
            <person name="Ngai S.M."/>
            <person name="Chan T.F."/>
            <person name="Leung E.L."/>
            <person name="Liu L."/>
            <person name="Liu Z.G."/>
            <person name="Tsui S.K."/>
        </authorList>
    </citation>
    <scope>NUCLEOTIDE SEQUENCE [LARGE SCALE GENOMIC DNA]</scope>
    <source>
        <strain evidence="1">Derp</strain>
    </source>
</reference>
<protein>
    <submittedName>
        <fullName evidence="1">Uncharacterized protein</fullName>
    </submittedName>
</protein>
<accession>A0ABQ8JCK7</accession>
<keyword evidence="2" id="KW-1185">Reference proteome</keyword>
<dbReference type="EMBL" id="NJHN03000051">
    <property type="protein sequence ID" value="KAH9420335.1"/>
    <property type="molecule type" value="Genomic_DNA"/>
</dbReference>